<reference evidence="1 2" key="1">
    <citation type="submission" date="2015-12" db="EMBL/GenBank/DDBJ databases">
        <title>Draft genome of the nematode, Onchocerca flexuosa.</title>
        <authorList>
            <person name="Mitreva M."/>
        </authorList>
    </citation>
    <scope>NUCLEOTIDE SEQUENCE [LARGE SCALE GENOMIC DNA]</scope>
    <source>
        <strain evidence="1">Red Deer</strain>
    </source>
</reference>
<dbReference type="AlphaFoldDB" id="A0A238BZQ4"/>
<name>A0A238BZQ4_9BILA</name>
<proteinExistence type="predicted"/>
<gene>
    <name evidence="1" type="ORF">X798_02163</name>
</gene>
<keyword evidence="2" id="KW-1185">Reference proteome</keyword>
<accession>A0A238BZQ4</accession>
<evidence type="ECO:0000313" key="2">
    <source>
        <dbReference type="Proteomes" id="UP000242913"/>
    </source>
</evidence>
<organism evidence="1 2">
    <name type="scientific">Onchocerca flexuosa</name>
    <dbReference type="NCBI Taxonomy" id="387005"/>
    <lineage>
        <taxon>Eukaryota</taxon>
        <taxon>Metazoa</taxon>
        <taxon>Ecdysozoa</taxon>
        <taxon>Nematoda</taxon>
        <taxon>Chromadorea</taxon>
        <taxon>Rhabditida</taxon>
        <taxon>Spirurina</taxon>
        <taxon>Spiruromorpha</taxon>
        <taxon>Filarioidea</taxon>
        <taxon>Onchocercidae</taxon>
        <taxon>Onchocerca</taxon>
    </lineage>
</organism>
<dbReference type="EMBL" id="KZ269984">
    <property type="protein sequence ID" value="OZC10741.1"/>
    <property type="molecule type" value="Genomic_DNA"/>
</dbReference>
<protein>
    <submittedName>
        <fullName evidence="1">Uncharacterized protein</fullName>
    </submittedName>
</protein>
<sequence>MAWSSLQCSCCGSRSHLDGIKAYVEVPIDATACRQNFNGTKIPLKQKSDSELSARAVCYFGMKIIT</sequence>
<dbReference type="Proteomes" id="UP000242913">
    <property type="component" value="Unassembled WGS sequence"/>
</dbReference>
<evidence type="ECO:0000313" key="1">
    <source>
        <dbReference type="EMBL" id="OZC10741.1"/>
    </source>
</evidence>